<dbReference type="AlphaFoldDB" id="A0A1I8ENF9"/>
<name>A0A1I8ENF9_WUCBA</name>
<keyword evidence="4" id="KW-0472">Membrane</keyword>
<dbReference type="PANTHER" id="PTHR44472">
    <property type="entry name" value="DDB1- AND CUL4-ASSOCIATED FACTOR 4-RELATED"/>
    <property type="match status" value="1"/>
</dbReference>
<dbReference type="WBParaSite" id="maker-PairedContig_318-snap-gene-0.9-mRNA-1">
    <property type="protein sequence ID" value="maker-PairedContig_318-snap-gene-0.9-mRNA-1"/>
    <property type="gene ID" value="maker-PairedContig_318-snap-gene-0.9"/>
</dbReference>
<feature type="region of interest" description="Disordered" evidence="3">
    <location>
        <begin position="1"/>
        <end position="68"/>
    </location>
</feature>
<keyword evidence="4" id="KW-0812">Transmembrane</keyword>
<accession>A0A1I8ENF9</accession>
<evidence type="ECO:0008006" key="6">
    <source>
        <dbReference type="Google" id="ProtNLM"/>
    </source>
</evidence>
<dbReference type="PANTHER" id="PTHR44472:SF1">
    <property type="entry name" value="DDB1 AND CUL4 ASSOCIATED FACTOR 4"/>
    <property type="match status" value="1"/>
</dbReference>
<dbReference type="GO" id="GO:0080008">
    <property type="term" value="C:Cul4-RING E3 ubiquitin ligase complex"/>
    <property type="evidence" value="ECO:0007669"/>
    <property type="project" value="TreeGrafter"/>
</dbReference>
<reference evidence="5" key="1">
    <citation type="submission" date="2016-11" db="UniProtKB">
        <authorList>
            <consortium name="WormBaseParasite"/>
        </authorList>
    </citation>
    <scope>IDENTIFICATION</scope>
    <source>
        <strain evidence="5">pt0022</strain>
    </source>
</reference>
<dbReference type="InterPro" id="IPR052254">
    <property type="entry name" value="CUL4-DDB1_E3_ligase_receptor"/>
</dbReference>
<evidence type="ECO:0000256" key="4">
    <source>
        <dbReference type="SAM" id="Phobius"/>
    </source>
</evidence>
<dbReference type="InterPro" id="IPR015943">
    <property type="entry name" value="WD40/YVTN_repeat-like_dom_sf"/>
</dbReference>
<feature type="transmembrane region" description="Helical" evidence="4">
    <location>
        <begin position="218"/>
        <end position="240"/>
    </location>
</feature>
<evidence type="ECO:0000256" key="2">
    <source>
        <dbReference type="ARBA" id="ARBA00022737"/>
    </source>
</evidence>
<evidence type="ECO:0000256" key="1">
    <source>
        <dbReference type="ARBA" id="ARBA00022574"/>
    </source>
</evidence>
<dbReference type="Pfam" id="PF23761">
    <property type="entry name" value="Beta-prop_DCAF4"/>
    <property type="match status" value="1"/>
</dbReference>
<keyword evidence="1" id="KW-0853">WD repeat</keyword>
<organism evidence="5">
    <name type="scientific">Wuchereria bancrofti</name>
    <dbReference type="NCBI Taxonomy" id="6293"/>
    <lineage>
        <taxon>Eukaryota</taxon>
        <taxon>Metazoa</taxon>
        <taxon>Ecdysozoa</taxon>
        <taxon>Nematoda</taxon>
        <taxon>Chromadorea</taxon>
        <taxon>Rhabditida</taxon>
        <taxon>Spirurina</taxon>
        <taxon>Spiruromorpha</taxon>
        <taxon>Filarioidea</taxon>
        <taxon>Onchocercidae</taxon>
        <taxon>Wuchereria</taxon>
    </lineage>
</organism>
<sequence>MEYNKRYRRDRGMNRRRHVPSSNNSFVAEEASSSDEQLRKRRRRRNRNNALRSNRGMTEVDHSTNEQQLSHGNAIVEESDIPGFAYDSVTKRYYRVQPQSSGPNIGFRESDLRGIRQHKSFMAERERCCAKSCPSVSWLPKIMQNRELRGSNISRLTRLVTEGALRGVRKEPSYVQKGYTDIEALHSCHYMDISVDGKTIVGCWSVKRRRDEGWRDTCGARIICFKVTAGFFFFFNALSWKIESECRSKFGLKIRSSTYCANLIKSNLMDICVEPINDNVTCALYVTTQTVVTMHNRFSTLSRVCIEPVAEFSSVYDSTELHLPSYNMTWTCQEYVRAIAFNRNRMEIGIGLEENAMLLNISTEQTTRISGLEKGVMSLTFSADGNLLFMGVMGDNVVCSDLRMSNRDVVATYNDTKNVGWLKALRTKPDMLVTEDHVGIIKFWDIRMRKPQFKIEDNINPYNKTPMHLEKDERILFSATSDGITRAWSTYNGEKLCEFPSHGPRNLSRKPKLAYASNLGGLSGNAAILIATGSDFHVHELTLTLVIISSMSYSSGKAYHKDNRNI</sequence>
<dbReference type="STRING" id="6293.A0A1I8ENF9"/>
<feature type="compositionally biased region" description="Basic residues" evidence="3">
    <location>
        <begin position="1"/>
        <end position="19"/>
    </location>
</feature>
<dbReference type="Gene3D" id="2.130.10.10">
    <property type="entry name" value="YVTN repeat-like/Quinoprotein amine dehydrogenase"/>
    <property type="match status" value="1"/>
</dbReference>
<keyword evidence="2" id="KW-0677">Repeat</keyword>
<proteinExistence type="predicted"/>
<keyword evidence="4" id="KW-1133">Transmembrane helix</keyword>
<protein>
    <recommendedName>
        <fullName evidence="6">WD_REPEATS_REGION domain-containing protein</fullName>
    </recommendedName>
</protein>
<evidence type="ECO:0000313" key="5">
    <source>
        <dbReference type="WBParaSite" id="maker-PairedContig_318-snap-gene-0.9-mRNA-1"/>
    </source>
</evidence>
<dbReference type="InterPro" id="IPR036322">
    <property type="entry name" value="WD40_repeat_dom_sf"/>
</dbReference>
<evidence type="ECO:0000256" key="3">
    <source>
        <dbReference type="SAM" id="MobiDB-lite"/>
    </source>
</evidence>
<dbReference type="SUPFAM" id="SSF50978">
    <property type="entry name" value="WD40 repeat-like"/>
    <property type="match status" value="1"/>
</dbReference>